<feature type="compositionally biased region" description="Basic and acidic residues" evidence="1">
    <location>
        <begin position="72"/>
        <end position="82"/>
    </location>
</feature>
<feature type="region of interest" description="Disordered" evidence="1">
    <location>
        <begin position="72"/>
        <end position="100"/>
    </location>
</feature>
<gene>
    <name evidence="2" type="ORF">V1478_009069</name>
</gene>
<keyword evidence="3" id="KW-1185">Reference proteome</keyword>
<proteinExistence type="predicted"/>
<evidence type="ECO:0000313" key="2">
    <source>
        <dbReference type="EMBL" id="KAL2724556.1"/>
    </source>
</evidence>
<name>A0ABD2AVC2_VESSQ</name>
<comment type="caution">
    <text evidence="2">The sequence shown here is derived from an EMBL/GenBank/DDBJ whole genome shotgun (WGS) entry which is preliminary data.</text>
</comment>
<evidence type="ECO:0000256" key="1">
    <source>
        <dbReference type="SAM" id="MobiDB-lite"/>
    </source>
</evidence>
<dbReference type="EMBL" id="JAUDFV010000139">
    <property type="protein sequence ID" value="KAL2724556.1"/>
    <property type="molecule type" value="Genomic_DNA"/>
</dbReference>
<accession>A0ABD2AVC2</accession>
<dbReference type="Proteomes" id="UP001607302">
    <property type="component" value="Unassembled WGS sequence"/>
</dbReference>
<organism evidence="2 3">
    <name type="scientific">Vespula squamosa</name>
    <name type="common">Southern yellow jacket</name>
    <name type="synonym">Wasp</name>
    <dbReference type="NCBI Taxonomy" id="30214"/>
    <lineage>
        <taxon>Eukaryota</taxon>
        <taxon>Metazoa</taxon>
        <taxon>Ecdysozoa</taxon>
        <taxon>Arthropoda</taxon>
        <taxon>Hexapoda</taxon>
        <taxon>Insecta</taxon>
        <taxon>Pterygota</taxon>
        <taxon>Neoptera</taxon>
        <taxon>Endopterygota</taxon>
        <taxon>Hymenoptera</taxon>
        <taxon>Apocrita</taxon>
        <taxon>Aculeata</taxon>
        <taxon>Vespoidea</taxon>
        <taxon>Vespidae</taxon>
        <taxon>Vespinae</taxon>
        <taxon>Vespula</taxon>
    </lineage>
</organism>
<evidence type="ECO:0000313" key="3">
    <source>
        <dbReference type="Proteomes" id="UP001607302"/>
    </source>
</evidence>
<protein>
    <submittedName>
        <fullName evidence="2">Uncharacterized protein</fullName>
    </submittedName>
</protein>
<dbReference type="AlphaFoldDB" id="A0ABD2AVC2"/>
<reference evidence="2 3" key="1">
    <citation type="journal article" date="2024" name="Ann. Entomol. Soc. Am.">
        <title>Genomic analyses of the southern and eastern yellowjacket wasps (Hymenoptera: Vespidae) reveal evolutionary signatures of social life.</title>
        <authorList>
            <person name="Catto M.A."/>
            <person name="Caine P.B."/>
            <person name="Orr S.E."/>
            <person name="Hunt B.G."/>
            <person name="Goodisman M.A.D."/>
        </authorList>
    </citation>
    <scope>NUCLEOTIDE SEQUENCE [LARGE SCALE GENOMIC DNA]</scope>
    <source>
        <strain evidence="2">233</strain>
        <tissue evidence="2">Head and thorax</tissue>
    </source>
</reference>
<sequence length="100" mass="11571">MREVLEKDFRTENVRKAISHRDASIDRLPRSTLIVDFKSDFEASRGSRRPESRTVKRYRLYPQIADLRGYKTEKCTRRKTDDTGGYGKGPPALERLPGAE</sequence>